<organism evidence="2 3">
    <name type="scientific">Paraburkholderia phenazinium</name>
    <dbReference type="NCBI Taxonomy" id="60549"/>
    <lineage>
        <taxon>Bacteria</taxon>
        <taxon>Pseudomonadati</taxon>
        <taxon>Pseudomonadota</taxon>
        <taxon>Betaproteobacteria</taxon>
        <taxon>Burkholderiales</taxon>
        <taxon>Burkholderiaceae</taxon>
        <taxon>Paraburkholderia</taxon>
    </lineage>
</organism>
<reference evidence="2 3" key="1">
    <citation type="submission" date="2016-11" db="EMBL/GenBank/DDBJ databases">
        <authorList>
            <person name="Jaros S."/>
            <person name="Januszkiewicz K."/>
            <person name="Wedrychowicz H."/>
        </authorList>
    </citation>
    <scope>NUCLEOTIDE SEQUENCE [LARGE SCALE GENOMIC DNA]</scope>
    <source>
        <strain evidence="2 3">GAS86</strain>
    </source>
</reference>
<accession>A0A1N6FZ55</accession>
<name>A0A1N6FZ55_9BURK</name>
<proteinExistence type="predicted"/>
<dbReference type="Pfam" id="PF09346">
    <property type="entry name" value="SMI1_KNR4"/>
    <property type="match status" value="1"/>
</dbReference>
<dbReference type="RefSeq" id="WP_074264094.1">
    <property type="nucleotide sequence ID" value="NZ_FSRM01000001.1"/>
</dbReference>
<evidence type="ECO:0000313" key="2">
    <source>
        <dbReference type="EMBL" id="SIO00585.1"/>
    </source>
</evidence>
<dbReference type="Proteomes" id="UP000184693">
    <property type="component" value="Unassembled WGS sequence"/>
</dbReference>
<feature type="domain" description="Knr4/Smi1-like" evidence="1">
    <location>
        <begin position="18"/>
        <end position="160"/>
    </location>
</feature>
<gene>
    <name evidence="2" type="ORF">SAMN05444168_1986</name>
</gene>
<dbReference type="SUPFAM" id="SSF160631">
    <property type="entry name" value="SMI1/KNR4-like"/>
    <property type="match status" value="1"/>
</dbReference>
<dbReference type="AlphaFoldDB" id="A0A1N6FZ55"/>
<protein>
    <submittedName>
        <fullName evidence="2">SMI1 / KNR4 family (SUKH-1)</fullName>
    </submittedName>
</protein>
<dbReference type="SMART" id="SM00860">
    <property type="entry name" value="SMI1_KNR4"/>
    <property type="match status" value="1"/>
</dbReference>
<sequence>MLDKLSRLGATPANVSAEVTAARLKSFETVTGVLPEDYANLLLHFGGDIEFSAIVAFRPDVPSPWTSGDGRDTLEMLYGLGSKYGLSVLEMYNRYSTRIPTGWIPIGAAPGGNQICLYIRDQASARVSFWDHESEVAPGLSPGSDGLTSIAVSLQDFVDRLTPERPSTNVPNDVKVDLRF</sequence>
<evidence type="ECO:0000313" key="3">
    <source>
        <dbReference type="Proteomes" id="UP000184693"/>
    </source>
</evidence>
<dbReference type="InterPro" id="IPR018958">
    <property type="entry name" value="Knr4/Smi1-like_dom"/>
</dbReference>
<dbReference type="EMBL" id="FSRM01000001">
    <property type="protein sequence ID" value="SIO00585.1"/>
    <property type="molecule type" value="Genomic_DNA"/>
</dbReference>
<evidence type="ECO:0000259" key="1">
    <source>
        <dbReference type="SMART" id="SM00860"/>
    </source>
</evidence>
<dbReference type="Gene3D" id="3.40.1580.10">
    <property type="entry name" value="SMI1/KNR4-like"/>
    <property type="match status" value="1"/>
</dbReference>
<dbReference type="OrthoDB" id="4103969at2"/>
<dbReference type="InterPro" id="IPR037883">
    <property type="entry name" value="Knr4/Smi1-like_sf"/>
</dbReference>